<accession>A0A4S3M2C7</accession>
<comment type="caution">
    <text evidence="3">The sequence shown here is derived from an EMBL/GenBank/DDBJ whole genome shotgun (WGS) entry which is preliminary data.</text>
</comment>
<dbReference type="SUPFAM" id="SSF51556">
    <property type="entry name" value="Metallo-dependent hydrolases"/>
    <property type="match status" value="1"/>
</dbReference>
<dbReference type="EMBL" id="SSMC01000001">
    <property type="protein sequence ID" value="THD69274.1"/>
    <property type="molecule type" value="Genomic_DNA"/>
</dbReference>
<dbReference type="CDD" id="cd01292">
    <property type="entry name" value="metallo-dependent_hydrolases"/>
    <property type="match status" value="1"/>
</dbReference>
<name>A0A4S3M2C7_9FLAO</name>
<evidence type="ECO:0000259" key="2">
    <source>
        <dbReference type="Pfam" id="PF04909"/>
    </source>
</evidence>
<dbReference type="GO" id="GO:0016831">
    <property type="term" value="F:carboxy-lyase activity"/>
    <property type="evidence" value="ECO:0007669"/>
    <property type="project" value="InterPro"/>
</dbReference>
<dbReference type="GO" id="GO:0019748">
    <property type="term" value="P:secondary metabolic process"/>
    <property type="evidence" value="ECO:0007669"/>
    <property type="project" value="TreeGrafter"/>
</dbReference>
<dbReference type="InterPro" id="IPR032466">
    <property type="entry name" value="Metal_Hydrolase"/>
</dbReference>
<reference evidence="3 4" key="1">
    <citation type="submission" date="2019-04" db="EMBL/GenBank/DDBJ databases">
        <title>Draft genome sequence of Robertkochia marina CC-AMO-30D.</title>
        <authorList>
            <person name="Hameed A."/>
            <person name="Lin S.-Y."/>
            <person name="Shahina M."/>
            <person name="Lai W.-A."/>
            <person name="Young C.-C."/>
        </authorList>
    </citation>
    <scope>NUCLEOTIDE SEQUENCE [LARGE SCALE GENOMIC DNA]</scope>
    <source>
        <strain evidence="3 4">CC-AMO-30D</strain>
    </source>
</reference>
<dbReference type="PANTHER" id="PTHR21240">
    <property type="entry name" value="2-AMINO-3-CARBOXYLMUCONATE-6-SEMIALDEHYDE DECARBOXYLASE"/>
    <property type="match status" value="1"/>
</dbReference>
<gene>
    <name evidence="3" type="ORF">E7Z59_02795</name>
</gene>
<feature type="domain" description="Amidohydrolase-related" evidence="2">
    <location>
        <begin position="93"/>
        <end position="313"/>
    </location>
</feature>
<dbReference type="Proteomes" id="UP000305939">
    <property type="component" value="Unassembled WGS sequence"/>
</dbReference>
<dbReference type="GO" id="GO:0016787">
    <property type="term" value="F:hydrolase activity"/>
    <property type="evidence" value="ECO:0007669"/>
    <property type="project" value="UniProtKB-KW"/>
</dbReference>
<dbReference type="OrthoDB" id="5450317at2"/>
<evidence type="ECO:0000256" key="1">
    <source>
        <dbReference type="ARBA" id="ARBA00023239"/>
    </source>
</evidence>
<keyword evidence="4" id="KW-1185">Reference proteome</keyword>
<dbReference type="PANTHER" id="PTHR21240:SF28">
    <property type="entry name" value="ISO-OROTATE DECARBOXYLASE (EUROFUNG)"/>
    <property type="match status" value="1"/>
</dbReference>
<dbReference type="InterPro" id="IPR032465">
    <property type="entry name" value="ACMSD"/>
</dbReference>
<dbReference type="GO" id="GO:0005737">
    <property type="term" value="C:cytoplasm"/>
    <property type="evidence" value="ECO:0007669"/>
    <property type="project" value="TreeGrafter"/>
</dbReference>
<sequence>MPKVPQQILLLFLLFFFTIALPRGYAQTFEQFMRGQPVIDVHLHLYRGDAQSEFYNPDKIGKGKALDTLRESWLMESLDNNHVVLALGGGSVKYAKEYGKADPRIWAGITFPCSKMAARDWPCEKEFMSYEELKLLYEDNQFRAMGETLFNYYGIPPTDPRLDPYWKLAEELQLPIGVHSDAGPPGVNKKERPNYNPEYANPELLRPILQKYPNLKLYLMHFGGSYSEQAMALMRDYPGVYCDMSAIALYQSQDVWEPNLKLLYSRGLGDRLMFGSDFEGTIEDNLRVIFNIGWLNEAQKRDILYFNAARFLELTEEEKHRHHSQVVSMMKEQR</sequence>
<evidence type="ECO:0000313" key="3">
    <source>
        <dbReference type="EMBL" id="THD69274.1"/>
    </source>
</evidence>
<evidence type="ECO:0000313" key="4">
    <source>
        <dbReference type="Proteomes" id="UP000305939"/>
    </source>
</evidence>
<proteinExistence type="predicted"/>
<keyword evidence="1" id="KW-0456">Lyase</keyword>
<protein>
    <submittedName>
        <fullName evidence="3">Metal-dependent hydrolase</fullName>
    </submittedName>
</protein>
<dbReference type="AlphaFoldDB" id="A0A4S3M2C7"/>
<organism evidence="3 4">
    <name type="scientific">Robertkochia marina</name>
    <dbReference type="NCBI Taxonomy" id="1227945"/>
    <lineage>
        <taxon>Bacteria</taxon>
        <taxon>Pseudomonadati</taxon>
        <taxon>Bacteroidota</taxon>
        <taxon>Flavobacteriia</taxon>
        <taxon>Flavobacteriales</taxon>
        <taxon>Flavobacteriaceae</taxon>
        <taxon>Robertkochia</taxon>
    </lineage>
</organism>
<dbReference type="Gene3D" id="3.20.20.140">
    <property type="entry name" value="Metal-dependent hydrolases"/>
    <property type="match status" value="1"/>
</dbReference>
<keyword evidence="3" id="KW-0378">Hydrolase</keyword>
<dbReference type="Pfam" id="PF04909">
    <property type="entry name" value="Amidohydro_2"/>
    <property type="match status" value="1"/>
</dbReference>
<dbReference type="InterPro" id="IPR006680">
    <property type="entry name" value="Amidohydro-rel"/>
</dbReference>